<dbReference type="NCBIfam" id="TIGR00188">
    <property type="entry name" value="rnpA"/>
    <property type="match status" value="1"/>
</dbReference>
<evidence type="ECO:0000313" key="10">
    <source>
        <dbReference type="Proteomes" id="UP000320078"/>
    </source>
</evidence>
<keyword evidence="6 7" id="KW-0694">RNA-binding</keyword>
<comment type="caution">
    <text evidence="9">The sequence shown here is derived from an EMBL/GenBank/DDBJ whole genome shotgun (WGS) entry which is preliminary data.</text>
</comment>
<dbReference type="GO" id="GO:0042781">
    <property type="term" value="F:3'-tRNA processing endoribonuclease activity"/>
    <property type="evidence" value="ECO:0007669"/>
    <property type="project" value="TreeGrafter"/>
</dbReference>
<keyword evidence="5 7" id="KW-0378">Hydrolase</keyword>
<dbReference type="Gene3D" id="3.30.230.10">
    <property type="match status" value="1"/>
</dbReference>
<evidence type="ECO:0000313" key="9">
    <source>
        <dbReference type="EMBL" id="TVY12403.1"/>
    </source>
</evidence>
<evidence type="ECO:0000256" key="6">
    <source>
        <dbReference type="ARBA" id="ARBA00022884"/>
    </source>
</evidence>
<dbReference type="EC" id="3.1.26.5" evidence="7 8"/>
<comment type="function">
    <text evidence="1 7">RNaseP catalyzes the removal of the 5'-leader sequence from pre-tRNA to produce the mature 5'-terminus. It can also cleave other RNA substrates such as 4.5S RNA. The protein component plays an auxiliary but essential role in vivo by binding to the 5'-leader sequence and broadening the substrate specificity of the ribozyme.</text>
</comment>
<evidence type="ECO:0000256" key="3">
    <source>
        <dbReference type="ARBA" id="ARBA00022722"/>
    </source>
</evidence>
<name>A0A559KJU6_9MOLU</name>
<dbReference type="PANTHER" id="PTHR33992">
    <property type="entry name" value="RIBONUCLEASE P PROTEIN COMPONENT"/>
    <property type="match status" value="1"/>
</dbReference>
<sequence>MKKKFILKKKSEINLIFKFKKNVKNRFFLLYYIKNPCFQNFKFALSVNKKYGKAYERNLIKRRLRIIIHNNMSLIEPKASFVLVINSISKELNFFDLEKNFLFLLKKSFLIVKKGYY</sequence>
<dbReference type="RefSeq" id="WP_144658174.1">
    <property type="nucleotide sequence ID" value="NZ_VIAE01000001.1"/>
</dbReference>
<evidence type="ECO:0000256" key="1">
    <source>
        <dbReference type="ARBA" id="ARBA00002663"/>
    </source>
</evidence>
<accession>A0A559KJU6</accession>
<dbReference type="InterPro" id="IPR000100">
    <property type="entry name" value="RNase_P"/>
</dbReference>
<dbReference type="GO" id="GO:0001682">
    <property type="term" value="P:tRNA 5'-leader removal"/>
    <property type="evidence" value="ECO:0007669"/>
    <property type="project" value="UniProtKB-UniRule"/>
</dbReference>
<dbReference type="EMBL" id="VIAE01000001">
    <property type="protein sequence ID" value="TVY12403.1"/>
    <property type="molecule type" value="Genomic_DNA"/>
</dbReference>
<keyword evidence="10" id="KW-1185">Reference proteome</keyword>
<dbReference type="Proteomes" id="UP000320078">
    <property type="component" value="Unassembled WGS sequence"/>
</dbReference>
<dbReference type="InterPro" id="IPR020568">
    <property type="entry name" value="Ribosomal_Su5_D2-typ_SF"/>
</dbReference>
<evidence type="ECO:0000256" key="5">
    <source>
        <dbReference type="ARBA" id="ARBA00022801"/>
    </source>
</evidence>
<dbReference type="SUPFAM" id="SSF54211">
    <property type="entry name" value="Ribosomal protein S5 domain 2-like"/>
    <property type="match status" value="1"/>
</dbReference>
<keyword evidence="4 7" id="KW-0255">Endonuclease</keyword>
<gene>
    <name evidence="7 9" type="primary">rnpA</name>
    <name evidence="9" type="ORF">MDPP_0019</name>
</gene>
<comment type="subunit">
    <text evidence="7">Consists of a catalytic RNA component (M1 or rnpB) and a protein subunit.</text>
</comment>
<dbReference type="GO" id="GO:0000049">
    <property type="term" value="F:tRNA binding"/>
    <property type="evidence" value="ECO:0007669"/>
    <property type="project" value="UniProtKB-UniRule"/>
</dbReference>
<dbReference type="PANTHER" id="PTHR33992:SF1">
    <property type="entry name" value="RIBONUCLEASE P PROTEIN COMPONENT"/>
    <property type="match status" value="1"/>
</dbReference>
<dbReference type="InterPro" id="IPR020539">
    <property type="entry name" value="RNase_P_CS"/>
</dbReference>
<reference evidence="9 10" key="1">
    <citation type="submission" date="2019-06" db="EMBL/GenBank/DDBJ databases">
        <title>Draft Genome Sequence of Candidatus Phytoplasma pini-Related Strain MDPP: A Resource for Comparative Genomics of Gymnosperm-infecting Phytoplasmas.</title>
        <authorList>
            <person name="Cai W."/>
            <person name="Costanzo S."/>
            <person name="Shao J."/>
            <person name="Zhao Y."/>
            <person name="Davis R."/>
        </authorList>
    </citation>
    <scope>NUCLEOTIDE SEQUENCE [LARGE SCALE GENOMIC DNA]</scope>
    <source>
        <strain evidence="9 10">MDPP</strain>
    </source>
</reference>
<dbReference type="Pfam" id="PF00825">
    <property type="entry name" value="Ribonuclease_P"/>
    <property type="match status" value="1"/>
</dbReference>
<evidence type="ECO:0000256" key="7">
    <source>
        <dbReference type="HAMAP-Rule" id="MF_00227"/>
    </source>
</evidence>
<evidence type="ECO:0000256" key="8">
    <source>
        <dbReference type="NCBIfam" id="TIGR00188"/>
    </source>
</evidence>
<dbReference type="GO" id="GO:0030677">
    <property type="term" value="C:ribonuclease P complex"/>
    <property type="evidence" value="ECO:0007669"/>
    <property type="project" value="TreeGrafter"/>
</dbReference>
<dbReference type="AlphaFoldDB" id="A0A559KJU6"/>
<dbReference type="HAMAP" id="MF_00227">
    <property type="entry name" value="RNase_P"/>
    <property type="match status" value="1"/>
</dbReference>
<dbReference type="InterPro" id="IPR014721">
    <property type="entry name" value="Ribsml_uS5_D2-typ_fold_subgr"/>
</dbReference>
<organism evidence="9 10">
    <name type="scientific">Candidatus Phytoplasma pini</name>
    <dbReference type="NCBI Taxonomy" id="267362"/>
    <lineage>
        <taxon>Bacteria</taxon>
        <taxon>Bacillati</taxon>
        <taxon>Mycoplasmatota</taxon>
        <taxon>Mollicutes</taxon>
        <taxon>Acholeplasmatales</taxon>
        <taxon>Acholeplasmataceae</taxon>
        <taxon>Candidatus Phytoplasma</taxon>
    </lineage>
</organism>
<dbReference type="GO" id="GO:0004526">
    <property type="term" value="F:ribonuclease P activity"/>
    <property type="evidence" value="ECO:0007669"/>
    <property type="project" value="UniProtKB-UniRule"/>
</dbReference>
<protein>
    <recommendedName>
        <fullName evidence="7 8">Ribonuclease P protein component</fullName>
        <shortName evidence="7">RNase P protein</shortName>
        <shortName evidence="7">RNaseP protein</shortName>
        <ecNumber evidence="7 8">3.1.26.5</ecNumber>
    </recommendedName>
    <alternativeName>
        <fullName evidence="7">Protein C5</fullName>
    </alternativeName>
</protein>
<comment type="similarity">
    <text evidence="7">Belongs to the RnpA family.</text>
</comment>
<comment type="catalytic activity">
    <reaction evidence="7">
        <text>Endonucleolytic cleavage of RNA, removing 5'-extranucleotides from tRNA precursor.</text>
        <dbReference type="EC" id="3.1.26.5"/>
    </reaction>
</comment>
<evidence type="ECO:0000256" key="2">
    <source>
        <dbReference type="ARBA" id="ARBA00022694"/>
    </source>
</evidence>
<evidence type="ECO:0000256" key="4">
    <source>
        <dbReference type="ARBA" id="ARBA00022759"/>
    </source>
</evidence>
<proteinExistence type="inferred from homology"/>
<keyword evidence="3 7" id="KW-0540">Nuclease</keyword>
<keyword evidence="2 7" id="KW-0819">tRNA processing</keyword>
<dbReference type="PROSITE" id="PS00648">
    <property type="entry name" value="RIBONUCLEASE_P"/>
    <property type="match status" value="1"/>
</dbReference>